<dbReference type="Proteomes" id="UP001238088">
    <property type="component" value="Unassembled WGS sequence"/>
</dbReference>
<dbReference type="Pfam" id="PF13022">
    <property type="entry name" value="HTH_Tnp_1_2"/>
    <property type="match status" value="1"/>
</dbReference>
<dbReference type="InterPro" id="IPR024978">
    <property type="entry name" value="Homeodomain_phBC6A51-type"/>
</dbReference>
<protein>
    <submittedName>
        <fullName evidence="2">Transposase</fullName>
    </submittedName>
</protein>
<dbReference type="RefSeq" id="WP_307475403.1">
    <property type="nucleotide sequence ID" value="NZ_JAUSUB010000010.1"/>
</dbReference>
<comment type="caution">
    <text evidence="2">The sequence shown here is derived from an EMBL/GenBank/DDBJ whole genome shotgun (WGS) entry which is preliminary data.</text>
</comment>
<gene>
    <name evidence="2" type="ORF">J2S17_002622</name>
</gene>
<dbReference type="EMBL" id="JAUSUB010000010">
    <property type="protein sequence ID" value="MDQ0270737.1"/>
    <property type="molecule type" value="Genomic_DNA"/>
</dbReference>
<accession>A0ABU0AHM7</accession>
<sequence length="129" mass="14740">MAKQLSEKQIAAIEYLSVPKRGGLTYEQIAKEVGIAKSTLFEWKKQDEFNDALKKEVVRKTTDRLPEMFDSMLDNIIETGNAAAFRTILQMHGMLTEKVEVDNKNGSQTDIDSMKAQIEAMRQRRQSDK</sequence>
<evidence type="ECO:0000313" key="3">
    <source>
        <dbReference type="Proteomes" id="UP001238088"/>
    </source>
</evidence>
<feature type="domain" description="Homeodomain phBC6A51-type" evidence="1">
    <location>
        <begin position="2"/>
        <end position="110"/>
    </location>
</feature>
<name>A0ABU0AHM7_9BACI</name>
<evidence type="ECO:0000259" key="1">
    <source>
        <dbReference type="Pfam" id="PF13022"/>
    </source>
</evidence>
<organism evidence="2 3">
    <name type="scientific">Cytobacillus purgationiresistens</name>
    <dbReference type="NCBI Taxonomy" id="863449"/>
    <lineage>
        <taxon>Bacteria</taxon>
        <taxon>Bacillati</taxon>
        <taxon>Bacillota</taxon>
        <taxon>Bacilli</taxon>
        <taxon>Bacillales</taxon>
        <taxon>Bacillaceae</taxon>
        <taxon>Cytobacillus</taxon>
    </lineage>
</organism>
<keyword evidence="3" id="KW-1185">Reference proteome</keyword>
<proteinExistence type="predicted"/>
<dbReference type="InterPro" id="IPR009057">
    <property type="entry name" value="Homeodomain-like_sf"/>
</dbReference>
<reference evidence="2 3" key="1">
    <citation type="submission" date="2023-07" db="EMBL/GenBank/DDBJ databases">
        <title>Genomic Encyclopedia of Type Strains, Phase IV (KMG-IV): sequencing the most valuable type-strain genomes for metagenomic binning, comparative biology and taxonomic classification.</title>
        <authorList>
            <person name="Goeker M."/>
        </authorList>
    </citation>
    <scope>NUCLEOTIDE SEQUENCE [LARGE SCALE GENOMIC DNA]</scope>
    <source>
        <strain evidence="2 3">DSM 23494</strain>
    </source>
</reference>
<evidence type="ECO:0000313" key="2">
    <source>
        <dbReference type="EMBL" id="MDQ0270737.1"/>
    </source>
</evidence>
<dbReference type="SUPFAM" id="SSF46689">
    <property type="entry name" value="Homeodomain-like"/>
    <property type="match status" value="1"/>
</dbReference>
<dbReference type="Gene3D" id="1.10.10.60">
    <property type="entry name" value="Homeodomain-like"/>
    <property type="match status" value="1"/>
</dbReference>